<dbReference type="EMBL" id="VNHO01000056">
    <property type="protein sequence ID" value="TYP47000.1"/>
    <property type="molecule type" value="Genomic_DNA"/>
</dbReference>
<reference evidence="1 2" key="1">
    <citation type="submission" date="2019-07" db="EMBL/GenBank/DDBJ databases">
        <title>Genomic Encyclopedia of Type Strains, Phase I: the one thousand microbial genomes (KMG-I) project.</title>
        <authorList>
            <person name="Kyrpides N."/>
        </authorList>
    </citation>
    <scope>NUCLEOTIDE SEQUENCE [LARGE SCALE GENOMIC DNA]</scope>
    <source>
        <strain evidence="1 2">DSM 16647</strain>
    </source>
</reference>
<name>A0A5S5AD02_9FIRM</name>
<dbReference type="RefSeq" id="WP_148868114.1">
    <property type="nucleotide sequence ID" value="NZ_VNHO01000056.1"/>
</dbReference>
<evidence type="ECO:0000313" key="1">
    <source>
        <dbReference type="EMBL" id="TYP47000.1"/>
    </source>
</evidence>
<proteinExistence type="predicted"/>
<gene>
    <name evidence="1" type="ORF">LZ11_02489</name>
</gene>
<organism evidence="1 2">
    <name type="scientific">Thermosediminibacter litoriperuensis</name>
    <dbReference type="NCBI Taxonomy" id="291989"/>
    <lineage>
        <taxon>Bacteria</taxon>
        <taxon>Bacillati</taxon>
        <taxon>Bacillota</taxon>
        <taxon>Clostridia</taxon>
        <taxon>Thermosediminibacterales</taxon>
        <taxon>Thermosediminibacteraceae</taxon>
        <taxon>Thermosediminibacter</taxon>
    </lineage>
</organism>
<dbReference type="Proteomes" id="UP000322294">
    <property type="component" value="Unassembled WGS sequence"/>
</dbReference>
<evidence type="ECO:0000313" key="2">
    <source>
        <dbReference type="Proteomes" id="UP000322294"/>
    </source>
</evidence>
<sequence>MRINLKKIIVIFVISSFMLTLTPKSFALPKENFSIRLNADTFMDLDLEGNKMAQKQSSNSTVLINRLDFNSPNIVIDGVVTYKNNTEKPFSLSGKIKKSQNSSKTVIGSLNDTLGNFEVIYFAIDKEPDGKPIYNKEKLNEIKNNKKTVLKLYLLEKGTRNFTVLEVFNPKFINEDDFFNDFTNLETAEYKEECWYTKILKPIKAEKALLDKLPSKKIPLDELDENVPLQSEDISITALHNNYTYGYYQFVLNVYGGYIYQDFIVKFYVEGPTELDESGGVFTTKMCVYDEETWSYDYPQENYDDTLTSIGTYDDTKIDGYTDPGDVFRYVLWDGQYYREGTLDISVGWSYTLPYTGISFAVSYSSSMKYTSEDMKTFDNSGSTKVRQCGVTWAQGTKLQDVGDTFDTIFAVGHYGSPGTKKFHVKWTYDVSNGHNLYWGGIKTKTLDLEYYSYKN</sequence>
<dbReference type="AlphaFoldDB" id="A0A5S5AD02"/>
<comment type="caution">
    <text evidence="1">The sequence shown here is derived from an EMBL/GenBank/DDBJ whole genome shotgun (WGS) entry which is preliminary data.</text>
</comment>
<accession>A0A5S5AD02</accession>
<keyword evidence="2" id="KW-1185">Reference proteome</keyword>
<protein>
    <submittedName>
        <fullName evidence="1">Uncharacterized protein</fullName>
    </submittedName>
</protein>
<dbReference type="OrthoDB" id="2613492at2"/>